<accession>A0A7X6FVD8</accession>
<keyword evidence="1" id="KW-0732">Signal</keyword>
<feature type="signal peptide" evidence="1">
    <location>
        <begin position="1"/>
        <end position="19"/>
    </location>
</feature>
<feature type="chain" id="PRO_5030766194" evidence="1">
    <location>
        <begin position="20"/>
        <end position="142"/>
    </location>
</feature>
<evidence type="ECO:0000313" key="3">
    <source>
        <dbReference type="Proteomes" id="UP000558475"/>
    </source>
</evidence>
<protein>
    <submittedName>
        <fullName evidence="2">Uncharacterized protein</fullName>
    </submittedName>
</protein>
<evidence type="ECO:0000256" key="1">
    <source>
        <dbReference type="SAM" id="SignalP"/>
    </source>
</evidence>
<dbReference type="AlphaFoldDB" id="A0A7X6FVD8"/>
<comment type="caution">
    <text evidence="2">The sequence shown here is derived from an EMBL/GenBank/DDBJ whole genome shotgun (WGS) entry which is preliminary data.</text>
</comment>
<sequence length="142" mass="15634">MKKYLLFIGFLLISLTTHASTHALGQSSQMASLMGTSVNLETKLTQHNETFQHYFSEDIAAGPYSLESGTLPPGVVMNLHSVIGHPTSVGVYTFTITGFDLNGNVDRVTYTVRVLPWDPNVAHDAVFLELNLTFLRFISGIM</sequence>
<reference evidence="2 3" key="1">
    <citation type="submission" date="2020-04" db="EMBL/GenBank/DDBJ databases">
        <title>Whole genome sequencing of clinical and environmental type strains of Ochrobactrum.</title>
        <authorList>
            <person name="Dharne M."/>
        </authorList>
    </citation>
    <scope>NUCLEOTIDE SEQUENCE [LARGE SCALE GENOMIC DNA]</scope>
    <source>
        <strain evidence="2 3">DSM 13340</strain>
    </source>
</reference>
<dbReference type="InterPro" id="IPR013783">
    <property type="entry name" value="Ig-like_fold"/>
</dbReference>
<evidence type="ECO:0000313" key="2">
    <source>
        <dbReference type="EMBL" id="NKW11349.1"/>
    </source>
</evidence>
<dbReference type="Pfam" id="PF05345">
    <property type="entry name" value="He_PIG"/>
    <property type="match status" value="1"/>
</dbReference>
<gene>
    <name evidence="2" type="ORF">HGG76_27520</name>
</gene>
<proteinExistence type="predicted"/>
<organism evidence="2 3">
    <name type="scientific">Brucella tritici</name>
    <dbReference type="NCBI Taxonomy" id="94626"/>
    <lineage>
        <taxon>Bacteria</taxon>
        <taxon>Pseudomonadati</taxon>
        <taxon>Pseudomonadota</taxon>
        <taxon>Alphaproteobacteria</taxon>
        <taxon>Hyphomicrobiales</taxon>
        <taxon>Brucellaceae</taxon>
        <taxon>Brucella/Ochrobactrum group</taxon>
        <taxon>Brucella</taxon>
    </lineage>
</organism>
<dbReference type="Proteomes" id="UP000558475">
    <property type="component" value="Unassembled WGS sequence"/>
</dbReference>
<dbReference type="Gene3D" id="2.60.40.10">
    <property type="entry name" value="Immunoglobulins"/>
    <property type="match status" value="1"/>
</dbReference>
<name>A0A7X6FVD8_9HYPH</name>
<dbReference type="EMBL" id="JAAXZB010000005">
    <property type="protein sequence ID" value="NKW11349.1"/>
    <property type="molecule type" value="Genomic_DNA"/>
</dbReference>